<keyword evidence="5" id="KW-1185">Reference proteome</keyword>
<reference evidence="5" key="1">
    <citation type="submission" date="2017-10" db="EMBL/GenBank/DDBJ databases">
        <authorList>
            <person name="Frank J."/>
        </authorList>
    </citation>
    <scope>NUCLEOTIDE SEQUENCE [LARGE SCALE GENOMIC DNA]</scope>
</reference>
<feature type="region of interest" description="Disordered" evidence="1">
    <location>
        <begin position="114"/>
        <end position="137"/>
    </location>
</feature>
<evidence type="ECO:0000256" key="1">
    <source>
        <dbReference type="SAM" id="MobiDB-lite"/>
    </source>
</evidence>
<name>A0A2C9CD83_KUEST</name>
<feature type="domain" description="Restriction endonuclease type IV Mrr" evidence="2">
    <location>
        <begin position="147"/>
        <end position="265"/>
    </location>
</feature>
<dbReference type="Gene3D" id="3.40.1350.10">
    <property type="match status" value="1"/>
</dbReference>
<evidence type="ECO:0000259" key="3">
    <source>
        <dbReference type="Pfam" id="PF14338"/>
    </source>
</evidence>
<dbReference type="PANTHER" id="PTHR30015:SF7">
    <property type="entry name" value="TYPE IV METHYL-DIRECTED RESTRICTION ENZYME ECOKMRR"/>
    <property type="match status" value="1"/>
</dbReference>
<evidence type="ECO:0000313" key="4">
    <source>
        <dbReference type="EMBL" id="SOH03661.1"/>
    </source>
</evidence>
<dbReference type="InterPro" id="IPR011856">
    <property type="entry name" value="tRNA_endonuc-like_dom_sf"/>
</dbReference>
<organism evidence="4 5">
    <name type="scientific">Kuenenia stuttgartiensis</name>
    <dbReference type="NCBI Taxonomy" id="174633"/>
    <lineage>
        <taxon>Bacteria</taxon>
        <taxon>Pseudomonadati</taxon>
        <taxon>Planctomycetota</taxon>
        <taxon>Candidatus Brocadiia</taxon>
        <taxon>Candidatus Brocadiales</taxon>
        <taxon>Candidatus Brocadiaceae</taxon>
        <taxon>Candidatus Kuenenia</taxon>
    </lineage>
</organism>
<dbReference type="OrthoDB" id="9803736at2"/>
<dbReference type="SUPFAM" id="SSF52980">
    <property type="entry name" value="Restriction endonuclease-like"/>
    <property type="match status" value="1"/>
</dbReference>
<dbReference type="InterPro" id="IPR011335">
    <property type="entry name" value="Restrct_endonuc-II-like"/>
</dbReference>
<dbReference type="RefSeq" id="WP_099324446.1">
    <property type="nucleotide sequence ID" value="NZ_LT934425.1"/>
</dbReference>
<feature type="domain" description="Restriction system protein Mrr-like N-terminal" evidence="3">
    <location>
        <begin position="9"/>
        <end position="92"/>
    </location>
</feature>
<dbReference type="Proteomes" id="UP000221734">
    <property type="component" value="Chromosome Kuenenia_stuttgartiensis_MBR1"/>
</dbReference>
<dbReference type="Pfam" id="PF04471">
    <property type="entry name" value="Mrr_cat"/>
    <property type="match status" value="1"/>
</dbReference>
<dbReference type="GO" id="GO:0015666">
    <property type="term" value="F:restriction endodeoxyribonuclease activity"/>
    <property type="evidence" value="ECO:0007669"/>
    <property type="project" value="TreeGrafter"/>
</dbReference>
<dbReference type="EMBL" id="LT934425">
    <property type="protein sequence ID" value="SOH03661.1"/>
    <property type="molecule type" value="Genomic_DNA"/>
</dbReference>
<dbReference type="GO" id="GO:0003677">
    <property type="term" value="F:DNA binding"/>
    <property type="evidence" value="ECO:0007669"/>
    <property type="project" value="InterPro"/>
</dbReference>
<accession>A0A2C9CD83</accession>
<dbReference type="InterPro" id="IPR007560">
    <property type="entry name" value="Restrct_endonuc_IV_Mrr"/>
</dbReference>
<dbReference type="InterPro" id="IPR052906">
    <property type="entry name" value="Type_IV_Methyl-Rstrct_Enzyme"/>
</dbReference>
<dbReference type="InterPro" id="IPR025745">
    <property type="entry name" value="Mrr-like_N_dom"/>
</dbReference>
<gene>
    <name evidence="4" type="ORF">KSMBR1_1158</name>
</gene>
<proteinExistence type="predicted"/>
<evidence type="ECO:0000313" key="5">
    <source>
        <dbReference type="Proteomes" id="UP000221734"/>
    </source>
</evidence>
<dbReference type="Pfam" id="PF14338">
    <property type="entry name" value="Mrr_N"/>
    <property type="match status" value="1"/>
</dbReference>
<dbReference type="PANTHER" id="PTHR30015">
    <property type="entry name" value="MRR RESTRICTION SYSTEM PROTEIN"/>
    <property type="match status" value="1"/>
</dbReference>
<dbReference type="GO" id="GO:0009307">
    <property type="term" value="P:DNA restriction-modification system"/>
    <property type="evidence" value="ECO:0007669"/>
    <property type="project" value="InterPro"/>
</dbReference>
<sequence>MTRKSNAEFVKWFGPLLDALRDLGDSGRPREVSDRIAKNLNLTDEVLDETLKSGDSRFHNQVAWARQYLVWEGMLKSSKHGTWTLTEKGRTAHISDAQAAEIFKKWVAIHAENRKQKAAEQGEATEEEAPTPDTPQADQKMSLIAILRSLSPLGFEKVSQELLRESGFENVEITGGSADGGIDGFGTLEINPFVSFKVLFQCKRYADGNLVGRSQVGDFRNAMIGRAEKGIIITTSSFTNAAVVEANREGAPKVELVDGAKLVEMFQRVELGVKKRTVYDVDLSYFERFRD</sequence>
<evidence type="ECO:0000259" key="2">
    <source>
        <dbReference type="Pfam" id="PF04471"/>
    </source>
</evidence>
<dbReference type="KEGG" id="kst:KSMBR1_1158"/>
<dbReference type="AlphaFoldDB" id="A0A2C9CD83"/>
<protein>
    <recommendedName>
        <fullName evidence="6">Restriction endonuclease</fullName>
    </recommendedName>
</protein>
<evidence type="ECO:0008006" key="6">
    <source>
        <dbReference type="Google" id="ProtNLM"/>
    </source>
</evidence>